<feature type="region of interest" description="Disordered" evidence="1">
    <location>
        <begin position="1"/>
        <end position="42"/>
    </location>
</feature>
<proteinExistence type="predicted"/>
<reference evidence="2 3" key="1">
    <citation type="submission" date="2019-05" db="EMBL/GenBank/DDBJ databases">
        <title>Another draft genome of Portunus trituberculatus and its Hox gene families provides insights of decapod evolution.</title>
        <authorList>
            <person name="Jeong J.-H."/>
            <person name="Song I."/>
            <person name="Kim S."/>
            <person name="Choi T."/>
            <person name="Kim D."/>
            <person name="Ryu S."/>
            <person name="Kim W."/>
        </authorList>
    </citation>
    <scope>NUCLEOTIDE SEQUENCE [LARGE SCALE GENOMIC DNA]</scope>
    <source>
        <tissue evidence="2">Muscle</tissue>
    </source>
</reference>
<dbReference type="AlphaFoldDB" id="A0A5B7E9A3"/>
<dbReference type="Proteomes" id="UP000324222">
    <property type="component" value="Unassembled WGS sequence"/>
</dbReference>
<comment type="caution">
    <text evidence="2">The sequence shown here is derived from an EMBL/GenBank/DDBJ whole genome shotgun (WGS) entry which is preliminary data.</text>
</comment>
<keyword evidence="3" id="KW-1185">Reference proteome</keyword>
<evidence type="ECO:0000313" key="2">
    <source>
        <dbReference type="EMBL" id="MPC30602.1"/>
    </source>
</evidence>
<organism evidence="2 3">
    <name type="scientific">Portunus trituberculatus</name>
    <name type="common">Swimming crab</name>
    <name type="synonym">Neptunus trituberculatus</name>
    <dbReference type="NCBI Taxonomy" id="210409"/>
    <lineage>
        <taxon>Eukaryota</taxon>
        <taxon>Metazoa</taxon>
        <taxon>Ecdysozoa</taxon>
        <taxon>Arthropoda</taxon>
        <taxon>Crustacea</taxon>
        <taxon>Multicrustacea</taxon>
        <taxon>Malacostraca</taxon>
        <taxon>Eumalacostraca</taxon>
        <taxon>Eucarida</taxon>
        <taxon>Decapoda</taxon>
        <taxon>Pleocyemata</taxon>
        <taxon>Brachyura</taxon>
        <taxon>Eubrachyura</taxon>
        <taxon>Portunoidea</taxon>
        <taxon>Portunidae</taxon>
        <taxon>Portuninae</taxon>
        <taxon>Portunus</taxon>
    </lineage>
</organism>
<evidence type="ECO:0000313" key="3">
    <source>
        <dbReference type="Proteomes" id="UP000324222"/>
    </source>
</evidence>
<protein>
    <submittedName>
        <fullName evidence="2">Uncharacterized protein</fullName>
    </submittedName>
</protein>
<gene>
    <name evidence="2" type="ORF">E2C01_023869</name>
</gene>
<evidence type="ECO:0000256" key="1">
    <source>
        <dbReference type="SAM" id="MobiDB-lite"/>
    </source>
</evidence>
<sequence length="63" mass="7209">MNKGWAGSQAWIKDLRHTPEQSATRHQYRASPGERGGSGQVMLVPNMMREVKVDPEDIWKFIV</sequence>
<dbReference type="EMBL" id="VSRR010002283">
    <property type="protein sequence ID" value="MPC30602.1"/>
    <property type="molecule type" value="Genomic_DNA"/>
</dbReference>
<accession>A0A5B7E9A3</accession>
<name>A0A5B7E9A3_PORTR</name>